<accession>A0ABV9RZ92</accession>
<feature type="region of interest" description="Disordered" evidence="2">
    <location>
        <begin position="61"/>
        <end position="99"/>
    </location>
</feature>
<proteinExistence type="inferred from homology"/>
<organism evidence="3 4">
    <name type="scientific">Actinophytocola glycyrrhizae</name>
    <dbReference type="NCBI Taxonomy" id="2044873"/>
    <lineage>
        <taxon>Bacteria</taxon>
        <taxon>Bacillati</taxon>
        <taxon>Actinomycetota</taxon>
        <taxon>Actinomycetes</taxon>
        <taxon>Pseudonocardiales</taxon>
        <taxon>Pseudonocardiaceae</taxon>
    </lineage>
</organism>
<evidence type="ECO:0000256" key="2">
    <source>
        <dbReference type="SAM" id="MobiDB-lite"/>
    </source>
</evidence>
<dbReference type="Gene3D" id="3.40.1620.10">
    <property type="entry name" value="YefM-like domain"/>
    <property type="match status" value="1"/>
</dbReference>
<sequence length="99" mass="10809">MSVDDDWARVGIRELRDNLKDVLEKVELGATIEVTKNGRTIAMIVPRPSGDATERLIAEGKLLPSRSGSGSVRLPRRVLPSPGSPSSGEALDDMRTERR</sequence>
<dbReference type="SUPFAM" id="SSF143120">
    <property type="entry name" value="YefM-like"/>
    <property type="match status" value="1"/>
</dbReference>
<reference evidence="4" key="1">
    <citation type="journal article" date="2019" name="Int. J. Syst. Evol. Microbiol.">
        <title>The Global Catalogue of Microorganisms (GCM) 10K type strain sequencing project: providing services to taxonomists for standard genome sequencing and annotation.</title>
        <authorList>
            <consortium name="The Broad Institute Genomics Platform"/>
            <consortium name="The Broad Institute Genome Sequencing Center for Infectious Disease"/>
            <person name="Wu L."/>
            <person name="Ma J."/>
        </authorList>
    </citation>
    <scope>NUCLEOTIDE SEQUENCE [LARGE SCALE GENOMIC DNA]</scope>
    <source>
        <strain evidence="4">ZS-22-S1</strain>
    </source>
</reference>
<evidence type="ECO:0000313" key="4">
    <source>
        <dbReference type="Proteomes" id="UP001595859"/>
    </source>
</evidence>
<dbReference type="InterPro" id="IPR036165">
    <property type="entry name" value="YefM-like_sf"/>
</dbReference>
<evidence type="ECO:0000256" key="1">
    <source>
        <dbReference type="ARBA" id="ARBA00009981"/>
    </source>
</evidence>
<dbReference type="EMBL" id="JBHSIS010000006">
    <property type="protein sequence ID" value="MFC4854685.1"/>
    <property type="molecule type" value="Genomic_DNA"/>
</dbReference>
<keyword evidence="4" id="KW-1185">Reference proteome</keyword>
<dbReference type="RefSeq" id="WP_378056614.1">
    <property type="nucleotide sequence ID" value="NZ_JBHSIS010000006.1"/>
</dbReference>
<gene>
    <name evidence="3" type="ORF">ACFPCV_14350</name>
</gene>
<name>A0ABV9RZ92_9PSEU</name>
<dbReference type="PANTHER" id="PTHR35377">
    <property type="entry name" value="ANTITOXIN VAPB49-RELATED-RELATED"/>
    <property type="match status" value="1"/>
</dbReference>
<comment type="caution">
    <text evidence="3">The sequence shown here is derived from an EMBL/GenBank/DDBJ whole genome shotgun (WGS) entry which is preliminary data.</text>
</comment>
<dbReference type="NCBIfam" id="TIGR01552">
    <property type="entry name" value="phd_fam"/>
    <property type="match status" value="1"/>
</dbReference>
<protein>
    <submittedName>
        <fullName evidence="3">Type II toxin-antitoxin system Phd/YefM family antitoxin</fullName>
    </submittedName>
</protein>
<comment type="similarity">
    <text evidence="1">Belongs to the phD/YefM antitoxin family.</text>
</comment>
<dbReference type="Proteomes" id="UP001595859">
    <property type="component" value="Unassembled WGS sequence"/>
</dbReference>
<dbReference type="InterPro" id="IPR051416">
    <property type="entry name" value="phD-YefM_TA_antitoxins"/>
</dbReference>
<dbReference type="PANTHER" id="PTHR35377:SF5">
    <property type="entry name" value="ANTITOXIN VAPB46"/>
    <property type="match status" value="1"/>
</dbReference>
<evidence type="ECO:0000313" key="3">
    <source>
        <dbReference type="EMBL" id="MFC4854685.1"/>
    </source>
</evidence>